<gene>
    <name evidence="2" type="primary">LOC106079197</name>
</gene>
<keyword evidence="1" id="KW-1185">Reference proteome</keyword>
<accession>A0A9W2ZYQ8</accession>
<organism evidence="1 2">
    <name type="scientific">Biomphalaria glabrata</name>
    <name type="common">Bloodfluke planorb</name>
    <name type="synonym">Freshwater snail</name>
    <dbReference type="NCBI Taxonomy" id="6526"/>
    <lineage>
        <taxon>Eukaryota</taxon>
        <taxon>Metazoa</taxon>
        <taxon>Spiralia</taxon>
        <taxon>Lophotrochozoa</taxon>
        <taxon>Mollusca</taxon>
        <taxon>Gastropoda</taxon>
        <taxon>Heterobranchia</taxon>
        <taxon>Euthyneura</taxon>
        <taxon>Panpulmonata</taxon>
        <taxon>Hygrophila</taxon>
        <taxon>Lymnaeoidea</taxon>
        <taxon>Planorbidae</taxon>
        <taxon>Biomphalaria</taxon>
    </lineage>
</organism>
<dbReference type="GeneID" id="106079197"/>
<dbReference type="OrthoDB" id="6063452at2759"/>
<evidence type="ECO:0000313" key="2">
    <source>
        <dbReference type="RefSeq" id="XP_055880095.1"/>
    </source>
</evidence>
<proteinExistence type="predicted"/>
<dbReference type="RefSeq" id="XP_055880095.1">
    <property type="nucleotide sequence ID" value="XM_056024120.1"/>
</dbReference>
<protein>
    <submittedName>
        <fullName evidence="2">Uncharacterized protein LOC106079197</fullName>
    </submittedName>
</protein>
<reference evidence="2" key="1">
    <citation type="submission" date="2025-08" db="UniProtKB">
        <authorList>
            <consortium name="RefSeq"/>
        </authorList>
    </citation>
    <scope>IDENTIFICATION</scope>
</reference>
<name>A0A9W2ZYQ8_BIOGL</name>
<dbReference type="AlphaFoldDB" id="A0A9W2ZYQ8"/>
<evidence type="ECO:0000313" key="1">
    <source>
        <dbReference type="Proteomes" id="UP001165740"/>
    </source>
</evidence>
<sequence length="258" mass="29728">MMDKTCLVDTEKKFHEKNKSLDDELKQHGHILYELLQEKNKYLKYHEVEADVPEDSQSLFHYKYILPLVQEIHLLELQVKERQQNLEDKKLKHEANKLGQKILTGSLDPEDCVLKQCASDLIHLSQKAANQSQDVVSDSWSIGNMVYNPCLTDENILKESLAFTVLNKGVHVRVRIQSKTAFTNKHFLLPTEASFCVDSDTFIEGLQDIVCSVFCGDRSILDVVQFVSEYIENDMAPYVIIVPMRKKKKVKKESINKT</sequence>
<dbReference type="Proteomes" id="UP001165740">
    <property type="component" value="Chromosome 3"/>
</dbReference>
<dbReference type="OMA" id="YVIIVPM"/>